<name>A0ABT2ERF9_9BACT</name>
<evidence type="ECO:0000256" key="2">
    <source>
        <dbReference type="ARBA" id="ARBA00005464"/>
    </source>
</evidence>
<protein>
    <recommendedName>
        <fullName evidence="4 9">Trigger factor</fullName>
        <shortName evidence="9">TF</shortName>
        <ecNumber evidence="3 9">5.2.1.8</ecNumber>
    </recommendedName>
    <alternativeName>
        <fullName evidence="8 9">PPIase</fullName>
    </alternativeName>
</protein>
<dbReference type="PANTHER" id="PTHR30560:SF3">
    <property type="entry name" value="TRIGGER FACTOR-LIKE PROTEIN TIG, CHLOROPLASTIC"/>
    <property type="match status" value="1"/>
</dbReference>
<evidence type="ECO:0000256" key="7">
    <source>
        <dbReference type="ARBA" id="ARBA00023235"/>
    </source>
</evidence>
<evidence type="ECO:0000256" key="1">
    <source>
        <dbReference type="ARBA" id="ARBA00000971"/>
    </source>
</evidence>
<dbReference type="InterPro" id="IPR005215">
    <property type="entry name" value="Trig_fac"/>
</dbReference>
<evidence type="ECO:0000313" key="14">
    <source>
        <dbReference type="Proteomes" id="UP001204798"/>
    </source>
</evidence>
<gene>
    <name evidence="9" type="primary">tig</name>
    <name evidence="13" type="ORF">M2350_002965</name>
</gene>
<comment type="subcellular location">
    <subcellularLocation>
        <location evidence="9">Cytoplasm</location>
    </subcellularLocation>
    <text evidence="9">About half TF is bound to the ribosome near the polypeptide exit tunnel while the other half is free in the cytoplasm.</text>
</comment>
<dbReference type="RefSeq" id="WP_259100110.1">
    <property type="nucleotide sequence ID" value="NZ_CP130454.1"/>
</dbReference>
<organism evidence="13 14">
    <name type="scientific">Candidatus Fervidibacter sacchari</name>
    <dbReference type="NCBI Taxonomy" id="1448929"/>
    <lineage>
        <taxon>Bacteria</taxon>
        <taxon>Candidatus Fervidibacterota</taxon>
        <taxon>Candidatus Fervidibacter</taxon>
    </lineage>
</organism>
<comment type="catalytic activity">
    <reaction evidence="1 9">
        <text>[protein]-peptidylproline (omega=180) = [protein]-peptidylproline (omega=0)</text>
        <dbReference type="Rhea" id="RHEA:16237"/>
        <dbReference type="Rhea" id="RHEA-COMP:10747"/>
        <dbReference type="Rhea" id="RHEA-COMP:10748"/>
        <dbReference type="ChEBI" id="CHEBI:83833"/>
        <dbReference type="ChEBI" id="CHEBI:83834"/>
        <dbReference type="EC" id="5.2.1.8"/>
    </reaction>
</comment>
<evidence type="ECO:0000256" key="9">
    <source>
        <dbReference type="HAMAP-Rule" id="MF_00303"/>
    </source>
</evidence>
<keyword evidence="7 9" id="KW-0413">Isomerase</keyword>
<dbReference type="EC" id="5.2.1.8" evidence="3 9"/>
<dbReference type="EMBL" id="JANUCP010000005">
    <property type="protein sequence ID" value="MCS3920536.1"/>
    <property type="molecule type" value="Genomic_DNA"/>
</dbReference>
<dbReference type="InterPro" id="IPR008880">
    <property type="entry name" value="Trigger_fac_C"/>
</dbReference>
<dbReference type="PIRSF" id="PIRSF003095">
    <property type="entry name" value="Trigger_factor"/>
    <property type="match status" value="1"/>
</dbReference>
<evidence type="ECO:0000256" key="3">
    <source>
        <dbReference type="ARBA" id="ARBA00013194"/>
    </source>
</evidence>
<evidence type="ECO:0000256" key="10">
    <source>
        <dbReference type="SAM" id="Coils"/>
    </source>
</evidence>
<dbReference type="SUPFAM" id="SSF109998">
    <property type="entry name" value="Triger factor/SurA peptide-binding domain-like"/>
    <property type="match status" value="1"/>
</dbReference>
<feature type="coiled-coil region" evidence="10">
    <location>
        <begin position="262"/>
        <end position="293"/>
    </location>
</feature>
<comment type="caution">
    <text evidence="13">The sequence shown here is derived from an EMBL/GenBank/DDBJ whole genome shotgun (WGS) entry which is preliminary data.</text>
</comment>
<comment type="domain">
    <text evidence="9">Consists of 3 domains; the N-terminus binds the ribosome, the middle domain has PPIase activity, while the C-terminus has intrinsic chaperone activity on its own.</text>
</comment>
<dbReference type="Gene3D" id="1.10.3120.10">
    <property type="entry name" value="Trigger factor, C-terminal domain"/>
    <property type="match status" value="1"/>
</dbReference>
<keyword evidence="9" id="KW-0131">Cell cycle</keyword>
<keyword evidence="9" id="KW-0963">Cytoplasm</keyword>
<dbReference type="InterPro" id="IPR037041">
    <property type="entry name" value="Trigger_fac_C_sf"/>
</dbReference>
<proteinExistence type="inferred from homology"/>
<dbReference type="Gene3D" id="3.10.50.40">
    <property type="match status" value="1"/>
</dbReference>
<comment type="similarity">
    <text evidence="2 9">Belongs to the FKBP-type PPIase family. Tig subfamily.</text>
</comment>
<comment type="function">
    <text evidence="9">Involved in protein export. Acts as a chaperone by maintaining the newly synthesized protein in an open conformation. Functions as a peptidyl-prolyl cis-trans isomerase.</text>
</comment>
<keyword evidence="5 9" id="KW-0697">Rotamase</keyword>
<dbReference type="Pfam" id="PF05698">
    <property type="entry name" value="Trigger_C"/>
    <property type="match status" value="1"/>
</dbReference>
<dbReference type="InterPro" id="IPR027304">
    <property type="entry name" value="Trigger_fact/SurA_dom_sf"/>
</dbReference>
<dbReference type="InterPro" id="IPR036611">
    <property type="entry name" value="Trigger_fac_ribosome-bd_sf"/>
</dbReference>
<feature type="domain" description="Trigger factor C-terminal" evidence="12">
    <location>
        <begin position="264"/>
        <end position="386"/>
    </location>
</feature>
<evidence type="ECO:0000259" key="11">
    <source>
        <dbReference type="Pfam" id="PF05697"/>
    </source>
</evidence>
<reference evidence="13 14" key="1">
    <citation type="submission" date="2022-08" db="EMBL/GenBank/DDBJ databases">
        <title>Bacterial and archaeal communities from various locations to study Microbial Dark Matter (Phase II).</title>
        <authorList>
            <person name="Stepanauskas R."/>
        </authorList>
    </citation>
    <scope>NUCLEOTIDE SEQUENCE [LARGE SCALE GENOMIC DNA]</scope>
    <source>
        <strain evidence="13 14">PD1</strain>
    </source>
</reference>
<evidence type="ECO:0000256" key="8">
    <source>
        <dbReference type="ARBA" id="ARBA00029986"/>
    </source>
</evidence>
<dbReference type="InterPro" id="IPR046357">
    <property type="entry name" value="PPIase_dom_sf"/>
</dbReference>
<dbReference type="Gene3D" id="3.30.70.1050">
    <property type="entry name" value="Trigger factor ribosome-binding domain"/>
    <property type="match status" value="1"/>
</dbReference>
<dbReference type="PANTHER" id="PTHR30560">
    <property type="entry name" value="TRIGGER FACTOR CHAPERONE AND PEPTIDYL-PROLYL CIS/TRANS ISOMERASE"/>
    <property type="match status" value="1"/>
</dbReference>
<dbReference type="HAMAP" id="MF_00303">
    <property type="entry name" value="Trigger_factor_Tig"/>
    <property type="match status" value="1"/>
</dbReference>
<keyword evidence="6 9" id="KW-0143">Chaperone</keyword>
<dbReference type="NCBIfam" id="TIGR00115">
    <property type="entry name" value="tig"/>
    <property type="match status" value="1"/>
</dbReference>
<dbReference type="InterPro" id="IPR008881">
    <property type="entry name" value="Trigger_fac_ribosome-bd_bac"/>
</dbReference>
<dbReference type="Pfam" id="PF05697">
    <property type="entry name" value="Trigger_N"/>
    <property type="match status" value="1"/>
</dbReference>
<keyword evidence="10" id="KW-0175">Coiled coil</keyword>
<evidence type="ECO:0000259" key="12">
    <source>
        <dbReference type="Pfam" id="PF05698"/>
    </source>
</evidence>
<evidence type="ECO:0000256" key="4">
    <source>
        <dbReference type="ARBA" id="ARBA00016902"/>
    </source>
</evidence>
<evidence type="ECO:0000256" key="5">
    <source>
        <dbReference type="ARBA" id="ARBA00023110"/>
    </source>
</evidence>
<feature type="domain" description="Trigger factor ribosome-binding bacterial" evidence="11">
    <location>
        <begin position="5"/>
        <end position="147"/>
    </location>
</feature>
<accession>A0ABT2ERF9</accession>
<keyword evidence="9" id="KW-0132">Cell division</keyword>
<sequence>MQLASVQVAQKEPHVFELQVEVPAEEVQRVTNSVYRQLSRTVRVPGFRPGHVPPGLIKRWVGEEQIRQQVLENLLPEALMEALRQHNLEPIVLPEWRDVQFNEGQPLRFTAEVITKPEVQLGNYKGLKLKRAKVQVTEEMLQEALEEVRKDLARYEPTDEPAREGDRVRVRYQVLEEGEEPSEQWQSGTFVAGSSGWTPPLPQNLVGKKKGDEGEFTFTYPDDYQNPQLAGKTVRVIFAVEGVLRQILPELTDEVVKQELGLESVEALKEEVRRELENRLRRAARASERVQAEDALLQRCQVTLPNALVERFVDELVAETANSLRQQGLSLEIWLNRQGKTLDEYRNELKPDAERTLKLRFILEAIAEREGITVSDEELVQLAGEERELSDEEIASLRRRLLEQRVMDLVMTTAEWVESEETPEANVGSGSDE</sequence>
<keyword evidence="14" id="KW-1185">Reference proteome</keyword>
<dbReference type="SUPFAM" id="SSF54534">
    <property type="entry name" value="FKBP-like"/>
    <property type="match status" value="1"/>
</dbReference>
<evidence type="ECO:0000256" key="6">
    <source>
        <dbReference type="ARBA" id="ARBA00023186"/>
    </source>
</evidence>
<dbReference type="Proteomes" id="UP001204798">
    <property type="component" value="Unassembled WGS sequence"/>
</dbReference>
<dbReference type="SUPFAM" id="SSF102735">
    <property type="entry name" value="Trigger factor ribosome-binding domain"/>
    <property type="match status" value="1"/>
</dbReference>
<evidence type="ECO:0000313" key="13">
    <source>
        <dbReference type="EMBL" id="MCS3920536.1"/>
    </source>
</evidence>